<protein>
    <submittedName>
        <fullName evidence="1">Uncharacterized protein</fullName>
    </submittedName>
</protein>
<organism evidence="1 2">
    <name type="scientific">Aspergillus aculeatinus CBS 121060</name>
    <dbReference type="NCBI Taxonomy" id="1448322"/>
    <lineage>
        <taxon>Eukaryota</taxon>
        <taxon>Fungi</taxon>
        <taxon>Dikarya</taxon>
        <taxon>Ascomycota</taxon>
        <taxon>Pezizomycotina</taxon>
        <taxon>Eurotiomycetes</taxon>
        <taxon>Eurotiomycetidae</taxon>
        <taxon>Eurotiales</taxon>
        <taxon>Aspergillaceae</taxon>
        <taxon>Aspergillus</taxon>
        <taxon>Aspergillus subgen. Circumdati</taxon>
    </lineage>
</organism>
<proteinExistence type="predicted"/>
<evidence type="ECO:0000313" key="1">
    <source>
        <dbReference type="EMBL" id="RAH64211.1"/>
    </source>
</evidence>
<name>A0ACD1GRY4_9EURO</name>
<keyword evidence="2" id="KW-1185">Reference proteome</keyword>
<accession>A0ACD1GRY4</accession>
<gene>
    <name evidence="1" type="ORF">BO66DRAFT_475972</name>
</gene>
<reference evidence="1" key="1">
    <citation type="submission" date="2018-02" db="EMBL/GenBank/DDBJ databases">
        <title>The genomes of Aspergillus section Nigri reveals drivers in fungal speciation.</title>
        <authorList>
            <consortium name="DOE Joint Genome Institute"/>
            <person name="Vesth T.C."/>
            <person name="Nybo J."/>
            <person name="Theobald S."/>
            <person name="Brandl J."/>
            <person name="Frisvad J.C."/>
            <person name="Nielsen K.F."/>
            <person name="Lyhne E.K."/>
            <person name="Kogle M.E."/>
            <person name="Kuo A."/>
            <person name="Riley R."/>
            <person name="Clum A."/>
            <person name="Nolan M."/>
            <person name="Lipzen A."/>
            <person name="Salamov A."/>
            <person name="Henrissat B."/>
            <person name="Wiebenga A."/>
            <person name="De vries R.P."/>
            <person name="Grigoriev I.V."/>
            <person name="Mortensen U.H."/>
            <person name="Andersen M.R."/>
            <person name="Baker S.E."/>
        </authorList>
    </citation>
    <scope>NUCLEOTIDE SEQUENCE</scope>
    <source>
        <strain evidence="1">CBS 121060</strain>
    </source>
</reference>
<evidence type="ECO:0000313" key="2">
    <source>
        <dbReference type="Proteomes" id="UP000249661"/>
    </source>
</evidence>
<dbReference type="Proteomes" id="UP000249661">
    <property type="component" value="Unassembled WGS sequence"/>
</dbReference>
<dbReference type="EMBL" id="KZ825018">
    <property type="protein sequence ID" value="RAH64211.1"/>
    <property type="molecule type" value="Genomic_DNA"/>
</dbReference>
<sequence>MTDTRNGTMSICTQDSHNGNVPTDQLSLTALHHLPTAHPPATMPAQVAGPRTMTEAPRGHRTATAEAPIPRSRVTATTTITTRTRPKTTIPRLRNPTPTTSIPTSTPTNTITRIQTNIKTLTRTNIPRNTLSRPCSSNRSLSRSRRRKSGGWGWAAPRPWESGVACWEDCFWARGSSIWSTTLMARRLGILARGRTSVRGQMMGSGEGDALMGYCIANPFPG</sequence>